<dbReference type="RefSeq" id="WP_209357811.1">
    <property type="nucleotide sequence ID" value="NZ_CP060010.1"/>
</dbReference>
<dbReference type="KEGG" id="cact:HZ995_06320"/>
<evidence type="ECO:0000256" key="2">
    <source>
        <dbReference type="ARBA" id="ARBA00023008"/>
    </source>
</evidence>
<dbReference type="AlphaFoldDB" id="A0A975EU53"/>
<accession>A0A975EU53</accession>
<dbReference type="FunFam" id="3.40.30.10:FF:000013">
    <property type="entry name" value="Blast:Protein SCO1 homolog, mitochondrial"/>
    <property type="match status" value="1"/>
</dbReference>
<feature type="binding site" evidence="3">
    <location>
        <position position="168"/>
    </location>
    <ligand>
        <name>Cu cation</name>
        <dbReference type="ChEBI" id="CHEBI:23378"/>
    </ligand>
</feature>
<evidence type="ECO:0000256" key="3">
    <source>
        <dbReference type="PIRSR" id="PIRSR603782-1"/>
    </source>
</evidence>
<feature type="binding site" evidence="3">
    <location>
        <position position="80"/>
    </location>
    <ligand>
        <name>Cu cation</name>
        <dbReference type="ChEBI" id="CHEBI:23378"/>
    </ligand>
</feature>
<evidence type="ECO:0000313" key="5">
    <source>
        <dbReference type="EMBL" id="QTN37116.1"/>
    </source>
</evidence>
<sequence>MVRAIAAVSTVAILSLLGGVWYVSQNPGGDVFAQCRASQVAGGGGAIGGPFTLVDEDNKIVTDKDVITEPTLVYFGYTFCPDACPFDAARNAEAVEILEGQGISTTPVFVSVDPDRDTPEVLKEWTDYLHPKMLGLTGTADQLKAATRAYKSYYKINESEDEFYLVDHSTFTYLMLPEHGFVEFFRRDASAEQTADQIACFVNNA</sequence>
<keyword evidence="4" id="KW-1015">Disulfide bond</keyword>
<dbReference type="EMBL" id="CP060010">
    <property type="protein sequence ID" value="QTN37116.1"/>
    <property type="molecule type" value="Genomic_DNA"/>
</dbReference>
<dbReference type="Gene3D" id="3.40.30.10">
    <property type="entry name" value="Glutaredoxin"/>
    <property type="match status" value="1"/>
</dbReference>
<evidence type="ECO:0000256" key="1">
    <source>
        <dbReference type="ARBA" id="ARBA00010996"/>
    </source>
</evidence>
<gene>
    <name evidence="5" type="ORF">HZ995_06320</name>
</gene>
<dbReference type="InterPro" id="IPR003782">
    <property type="entry name" value="SCO1/SenC"/>
</dbReference>
<dbReference type="Proteomes" id="UP000665026">
    <property type="component" value="Chromosome"/>
</dbReference>
<dbReference type="Pfam" id="PF02630">
    <property type="entry name" value="SCO1-SenC"/>
    <property type="match status" value="1"/>
</dbReference>
<keyword evidence="3" id="KW-0479">Metal-binding</keyword>
<dbReference type="InterPro" id="IPR036249">
    <property type="entry name" value="Thioredoxin-like_sf"/>
</dbReference>
<proteinExistence type="inferred from homology"/>
<evidence type="ECO:0000256" key="4">
    <source>
        <dbReference type="PIRSR" id="PIRSR603782-2"/>
    </source>
</evidence>
<dbReference type="GO" id="GO:0046872">
    <property type="term" value="F:metal ion binding"/>
    <property type="evidence" value="ECO:0007669"/>
    <property type="project" value="UniProtKB-KW"/>
</dbReference>
<dbReference type="CDD" id="cd02968">
    <property type="entry name" value="SCO"/>
    <property type="match status" value="1"/>
</dbReference>
<feature type="binding site" evidence="3">
    <location>
        <position position="84"/>
    </location>
    <ligand>
        <name>Cu cation</name>
        <dbReference type="ChEBI" id="CHEBI:23378"/>
    </ligand>
</feature>
<evidence type="ECO:0000313" key="6">
    <source>
        <dbReference type="Proteomes" id="UP000665026"/>
    </source>
</evidence>
<protein>
    <submittedName>
        <fullName evidence="5">SCO family protein</fullName>
    </submittedName>
</protein>
<organism evidence="5 6">
    <name type="scientific">Cognatishimia activa</name>
    <dbReference type="NCBI Taxonomy" id="1715691"/>
    <lineage>
        <taxon>Bacteria</taxon>
        <taxon>Pseudomonadati</taxon>
        <taxon>Pseudomonadota</taxon>
        <taxon>Alphaproteobacteria</taxon>
        <taxon>Rhodobacterales</taxon>
        <taxon>Paracoccaceae</taxon>
        <taxon>Cognatishimia</taxon>
    </lineage>
</organism>
<keyword evidence="2 3" id="KW-0186">Copper</keyword>
<reference evidence="5" key="1">
    <citation type="submission" date="2020-07" db="EMBL/GenBank/DDBJ databases">
        <title>Genome sequences of bacteria associated with the marine, planktonic diatom Thalassiosira profunda strain ECT2AJA-044.</title>
        <authorList>
            <person name="Gargas C.B."/>
            <person name="Roberts W.R."/>
            <person name="Alverson A.J."/>
        </authorList>
    </citation>
    <scope>NUCLEOTIDE SEQUENCE</scope>
    <source>
        <strain evidence="5">ECT2AJA-044</strain>
    </source>
</reference>
<name>A0A975EU53_9RHOB</name>
<dbReference type="PANTHER" id="PTHR12151:SF25">
    <property type="entry name" value="LINALOOL DEHYDRATASE_ISOMERASE DOMAIN-CONTAINING PROTEIN"/>
    <property type="match status" value="1"/>
</dbReference>
<dbReference type="PANTHER" id="PTHR12151">
    <property type="entry name" value="ELECTRON TRANSPORT PROTIN SCO1/SENC FAMILY MEMBER"/>
    <property type="match status" value="1"/>
</dbReference>
<comment type="similarity">
    <text evidence="1">Belongs to the SCO1/2 family.</text>
</comment>
<feature type="disulfide bond" description="Redox-active" evidence="4">
    <location>
        <begin position="80"/>
        <end position="84"/>
    </location>
</feature>
<dbReference type="SUPFAM" id="SSF52833">
    <property type="entry name" value="Thioredoxin-like"/>
    <property type="match status" value="1"/>
</dbReference>